<evidence type="ECO:0000256" key="5">
    <source>
        <dbReference type="ARBA" id="ARBA00023002"/>
    </source>
</evidence>
<dbReference type="PANTHER" id="PTHR43884:SF12">
    <property type="entry name" value="ISOVALERYL-COA DEHYDROGENASE, MITOCHONDRIAL-RELATED"/>
    <property type="match status" value="1"/>
</dbReference>
<dbReference type="RefSeq" id="WP_176071604.1">
    <property type="nucleotide sequence ID" value="NZ_JABWMJ010000016.1"/>
</dbReference>
<evidence type="ECO:0000259" key="6">
    <source>
        <dbReference type="Pfam" id="PF00441"/>
    </source>
</evidence>
<dbReference type="InterPro" id="IPR036250">
    <property type="entry name" value="AcylCo_DH-like_C"/>
</dbReference>
<dbReference type="SUPFAM" id="SSF47203">
    <property type="entry name" value="Acyl-CoA dehydrogenase C-terminal domain-like"/>
    <property type="match status" value="1"/>
</dbReference>
<organism evidence="9 10">
    <name type="scientific">Piscinibacter koreensis</name>
    <dbReference type="NCBI Taxonomy" id="2742824"/>
    <lineage>
        <taxon>Bacteria</taxon>
        <taxon>Pseudomonadati</taxon>
        <taxon>Pseudomonadota</taxon>
        <taxon>Betaproteobacteria</taxon>
        <taxon>Burkholderiales</taxon>
        <taxon>Sphaerotilaceae</taxon>
        <taxon>Piscinibacter</taxon>
    </lineage>
</organism>
<dbReference type="InterPro" id="IPR006091">
    <property type="entry name" value="Acyl-CoA_Oxase/DH_mid-dom"/>
</dbReference>
<evidence type="ECO:0000259" key="7">
    <source>
        <dbReference type="Pfam" id="PF02770"/>
    </source>
</evidence>
<dbReference type="InterPro" id="IPR009100">
    <property type="entry name" value="AcylCoA_DH/oxidase_NM_dom_sf"/>
</dbReference>
<dbReference type="SUPFAM" id="SSF56645">
    <property type="entry name" value="Acyl-CoA dehydrogenase NM domain-like"/>
    <property type="match status" value="1"/>
</dbReference>
<dbReference type="InterPro" id="IPR009075">
    <property type="entry name" value="AcylCo_DH/oxidase_C"/>
</dbReference>
<dbReference type="InterPro" id="IPR006089">
    <property type="entry name" value="Acyl-CoA_DH_CS"/>
</dbReference>
<dbReference type="AlphaFoldDB" id="A0A7Y6NT16"/>
<dbReference type="FunFam" id="1.20.140.10:FF:000001">
    <property type="entry name" value="Acyl-CoA dehydrogenase"/>
    <property type="match status" value="1"/>
</dbReference>
<evidence type="ECO:0000256" key="4">
    <source>
        <dbReference type="ARBA" id="ARBA00022827"/>
    </source>
</evidence>
<dbReference type="Pfam" id="PF02770">
    <property type="entry name" value="Acyl-CoA_dh_M"/>
    <property type="match status" value="1"/>
</dbReference>
<reference evidence="9 10" key="1">
    <citation type="submission" date="2020-06" db="EMBL/GenBank/DDBJ databases">
        <title>Schlegella sp. ID0723 isolated from air conditioner.</title>
        <authorList>
            <person name="Kim D.Y."/>
            <person name="Kim D.-U."/>
        </authorList>
    </citation>
    <scope>NUCLEOTIDE SEQUENCE [LARGE SCALE GENOMIC DNA]</scope>
    <source>
        <strain evidence="9 10">ID0723</strain>
    </source>
</reference>
<dbReference type="Pfam" id="PF00441">
    <property type="entry name" value="Acyl-CoA_dh_1"/>
    <property type="match status" value="1"/>
</dbReference>
<comment type="caution">
    <text evidence="9">The sequence shown here is derived from an EMBL/GenBank/DDBJ whole genome shotgun (WGS) entry which is preliminary data.</text>
</comment>
<dbReference type="EMBL" id="JABWMJ010000016">
    <property type="protein sequence ID" value="NUZ08743.1"/>
    <property type="molecule type" value="Genomic_DNA"/>
</dbReference>
<keyword evidence="3" id="KW-0285">Flavoprotein</keyword>
<dbReference type="PROSITE" id="PS00073">
    <property type="entry name" value="ACYL_COA_DH_2"/>
    <property type="match status" value="1"/>
</dbReference>
<feature type="domain" description="Acyl-CoA oxidase/dehydrogenase middle" evidence="7">
    <location>
        <begin position="125"/>
        <end position="220"/>
    </location>
</feature>
<protein>
    <submittedName>
        <fullName evidence="9">Acyl-CoA/acyl-ACP dehydrogenase</fullName>
    </submittedName>
</protein>
<feature type="domain" description="Acyl-CoA dehydrogenase/oxidase C-terminal" evidence="6">
    <location>
        <begin position="233"/>
        <end position="377"/>
    </location>
</feature>
<keyword evidence="10" id="KW-1185">Reference proteome</keyword>
<dbReference type="Gene3D" id="1.10.540.10">
    <property type="entry name" value="Acyl-CoA dehydrogenase/oxidase, N-terminal domain"/>
    <property type="match status" value="1"/>
</dbReference>
<dbReference type="Gene3D" id="1.20.140.10">
    <property type="entry name" value="Butyryl-CoA Dehydrogenase, subunit A, domain 3"/>
    <property type="match status" value="1"/>
</dbReference>
<dbReference type="PIRSF" id="PIRSF016578">
    <property type="entry name" value="HsaA"/>
    <property type="match status" value="1"/>
</dbReference>
<dbReference type="InterPro" id="IPR046373">
    <property type="entry name" value="Acyl-CoA_Oxase/DH_mid-dom_sf"/>
</dbReference>
<gene>
    <name evidence="9" type="ORF">HQN59_23650</name>
</gene>
<evidence type="ECO:0000313" key="9">
    <source>
        <dbReference type="EMBL" id="NUZ08743.1"/>
    </source>
</evidence>
<name>A0A7Y6NT16_9BURK</name>
<sequence length="385" mass="42799">MPIDFSFTEEQNLLRDSVRAMLDRIATPEYIRRCDQEPRYPSELYDAFVELGLLRMPFPEPVGGLGGSVIDFAIIAEELGRKSYDFLGAYGTCVFNGLNILHNGTEAQRRYWLPQLMDGRIKMSISMTEPGAGSDAGAMRTSARRDGEHWVINGQKVFSTGAGAERNVINLYARSKPEGPHQESLSLFLVDKDTPGITLRKLDTLGRRALGTYEVFFDDVRVPADRLVGEPHKGWAYMLSGLQLERLMTAAGYSGCAQAAVDLALAYAKERRQFGRPIGSFQSIAHLLADMQTAVEASRMLMWRAAFQLERGEDALMAISQAKLFGSEAYANIANQGMQIMGGYGYIMEFDMQRHYRDARATTITAGTSQMQRNLIAGLMGLKTK</sequence>
<dbReference type="InterPro" id="IPR013786">
    <property type="entry name" value="AcylCoA_DH/ox_N"/>
</dbReference>
<feature type="domain" description="Acyl-CoA dehydrogenase/oxidase N-terminal" evidence="8">
    <location>
        <begin position="8"/>
        <end position="119"/>
    </location>
</feature>
<dbReference type="Proteomes" id="UP000529637">
    <property type="component" value="Unassembled WGS sequence"/>
</dbReference>
<evidence type="ECO:0000256" key="2">
    <source>
        <dbReference type="ARBA" id="ARBA00009347"/>
    </source>
</evidence>
<dbReference type="GO" id="GO:0050660">
    <property type="term" value="F:flavin adenine dinucleotide binding"/>
    <property type="evidence" value="ECO:0007669"/>
    <property type="project" value="InterPro"/>
</dbReference>
<dbReference type="InterPro" id="IPR037069">
    <property type="entry name" value="AcylCoA_DH/ox_N_sf"/>
</dbReference>
<evidence type="ECO:0000313" key="10">
    <source>
        <dbReference type="Proteomes" id="UP000529637"/>
    </source>
</evidence>
<dbReference type="FunFam" id="2.40.110.10:FF:000002">
    <property type="entry name" value="Acyl-CoA dehydrogenase fadE12"/>
    <property type="match status" value="1"/>
</dbReference>
<comment type="similarity">
    <text evidence="2">Belongs to the acyl-CoA dehydrogenase family.</text>
</comment>
<evidence type="ECO:0000256" key="1">
    <source>
        <dbReference type="ARBA" id="ARBA00001974"/>
    </source>
</evidence>
<comment type="cofactor">
    <cofactor evidence="1">
        <name>FAD</name>
        <dbReference type="ChEBI" id="CHEBI:57692"/>
    </cofactor>
</comment>
<dbReference type="Pfam" id="PF02771">
    <property type="entry name" value="Acyl-CoA_dh_N"/>
    <property type="match status" value="1"/>
</dbReference>
<accession>A0A7Y6NT16</accession>
<dbReference type="Gene3D" id="2.40.110.10">
    <property type="entry name" value="Butyryl-CoA Dehydrogenase, subunit A, domain 2"/>
    <property type="match status" value="1"/>
</dbReference>
<proteinExistence type="inferred from homology"/>
<keyword evidence="5" id="KW-0560">Oxidoreductase</keyword>
<dbReference type="GO" id="GO:0003995">
    <property type="term" value="F:acyl-CoA dehydrogenase activity"/>
    <property type="evidence" value="ECO:0007669"/>
    <property type="project" value="InterPro"/>
</dbReference>
<dbReference type="PANTHER" id="PTHR43884">
    <property type="entry name" value="ACYL-COA DEHYDROGENASE"/>
    <property type="match status" value="1"/>
</dbReference>
<evidence type="ECO:0000259" key="8">
    <source>
        <dbReference type="Pfam" id="PF02771"/>
    </source>
</evidence>
<keyword evidence="4" id="KW-0274">FAD</keyword>
<evidence type="ECO:0000256" key="3">
    <source>
        <dbReference type="ARBA" id="ARBA00022630"/>
    </source>
</evidence>